<name>A0A9P6QUK9_9FUNG</name>
<evidence type="ECO:0000313" key="2">
    <source>
        <dbReference type="EMBL" id="KAG0301888.1"/>
    </source>
</evidence>
<gene>
    <name evidence="2" type="ORF">BGZ97_002575</name>
</gene>
<dbReference type="OrthoDB" id="166585at2759"/>
<feature type="region of interest" description="Disordered" evidence="1">
    <location>
        <begin position="232"/>
        <end position="285"/>
    </location>
</feature>
<feature type="region of interest" description="Disordered" evidence="1">
    <location>
        <begin position="828"/>
        <end position="877"/>
    </location>
</feature>
<feature type="region of interest" description="Disordered" evidence="1">
    <location>
        <begin position="990"/>
        <end position="1020"/>
    </location>
</feature>
<keyword evidence="3" id="KW-1185">Reference proteome</keyword>
<accession>A0A9P6QUK9</accession>
<comment type="caution">
    <text evidence="2">The sequence shown here is derived from an EMBL/GenBank/DDBJ whole genome shotgun (WGS) entry which is preliminary data.</text>
</comment>
<feature type="compositionally biased region" description="Low complexity" evidence="1">
    <location>
        <begin position="1000"/>
        <end position="1020"/>
    </location>
</feature>
<feature type="compositionally biased region" description="Polar residues" evidence="1">
    <location>
        <begin position="527"/>
        <end position="542"/>
    </location>
</feature>
<feature type="compositionally biased region" description="Low complexity" evidence="1">
    <location>
        <begin position="378"/>
        <end position="393"/>
    </location>
</feature>
<feature type="non-terminal residue" evidence="2">
    <location>
        <position position="1061"/>
    </location>
</feature>
<feature type="compositionally biased region" description="Low complexity" evidence="1">
    <location>
        <begin position="563"/>
        <end position="583"/>
    </location>
</feature>
<feature type="compositionally biased region" description="Polar residues" evidence="1">
    <location>
        <begin position="349"/>
        <end position="368"/>
    </location>
</feature>
<dbReference type="EMBL" id="JAAAIN010001572">
    <property type="protein sequence ID" value="KAG0301888.1"/>
    <property type="molecule type" value="Genomic_DNA"/>
</dbReference>
<sequence length="1061" mass="115470">MTRANSSSSLLAADTEEDTTFQVSAASDGTVVRLDRSLKAWYLIAPHNDNVDYEKDVIWIDLGHFWKCVSVASISQIWGLSDYGDIYYGTSDRFALLEHAITSGAGYNKPAFTHISVGHDNLVVATDAHSGTVFRLKLHPTGACPPVWNALPGTGPGSRLHIVNCSLSTADFIVGVAKDGRVYRYSHSVWTPLGGGAKLENVGVGIDGYVLGVDRDGDLFGCQLESTAIVIPPIPQDRPSSREWTHKAVKDDESSAPSSPQAPNGPSLFNTPRQQSMSKRPTSSPRELFEMAASFSLARSNTSPIGETRMGASRITRTSSPLRESGGAGGAGGVAGPGSGSSWAGSRAYTYSKTSGLNRTDSQMSKRSYASDIGTPKTPTGLSLSRPSTPTLSQDPDSDLAISSSAEQKAPIQAAAAAALPVSIPSPHPRVTPLRILTKDMVSSSPAPLSTDQGGESYFTSKPITTYGPLCNLSPLTSFPLDGNPYAAGSKPSSDTSNVQTPITPHSDGNNNFTLSDSSKSSSGSSNNLLTFPGQQNANSQDAIEDELQEEVEEEKREEENHSSIGNGPNPPLSSSSISPSVSALNRVPSGVATGFLQQFEGHRQHPVLEEHIQQRQPNNAMVESGQVLNLLPNANGSINAVETVEMAKRENECRDIHSIDPHDPLSPLTAVAVASATEIDPRQPFPLPPPATTQPAVVNAVVPSGTRQRMELNRLLSSDKSEWFENGAHGHGGSEPDDRNNFNYSDMTNGVIIAGLEGQRNNDDDEHVWDGDTALLQPNSDQDKRDPSMAFSHLEQQQPSPSFVSSSATPARVPLQHPLSRNLAHFSPEQQQQQSRLETVPQDYYKPTPPFPGNYDTYNSNNNNNNITTTNGQPRTASFLPWDNKHELNEPSSLLAVPQSGRQFYSDPRQQEQQQEPDFGLEPPRQDLLSQHRPSDSSEVLMLQQQEYLRLTRLRSQPSSVVIANDPALAALSEKTEVLQDHHPLSDKTEIDYHHFGDNSSNNQFQQQQNQQFQQQQRSQFQYFPPPAARRLSEEYYQHFPSPAVRRPSEEHYQQFPFPA</sequence>
<protein>
    <submittedName>
        <fullName evidence="2">Uncharacterized protein</fullName>
    </submittedName>
</protein>
<proteinExistence type="predicted"/>
<feature type="region of interest" description="Disordered" evidence="1">
    <location>
        <begin position="299"/>
        <end position="407"/>
    </location>
</feature>
<feature type="region of interest" description="Disordered" evidence="1">
    <location>
        <begin position="905"/>
        <end position="939"/>
    </location>
</feature>
<feature type="compositionally biased region" description="Low complexity" evidence="1">
    <location>
        <begin position="855"/>
        <end position="872"/>
    </location>
</feature>
<evidence type="ECO:0000256" key="1">
    <source>
        <dbReference type="SAM" id="MobiDB-lite"/>
    </source>
</evidence>
<feature type="compositionally biased region" description="Polar residues" evidence="1">
    <location>
        <begin position="255"/>
        <end position="285"/>
    </location>
</feature>
<dbReference type="AlphaFoldDB" id="A0A9P6QUK9"/>
<feature type="region of interest" description="Disordered" evidence="1">
    <location>
        <begin position="484"/>
        <end position="583"/>
    </location>
</feature>
<feature type="compositionally biased region" description="Basic and acidic residues" evidence="1">
    <location>
        <begin position="239"/>
        <end position="253"/>
    </location>
</feature>
<feature type="compositionally biased region" description="Acidic residues" evidence="1">
    <location>
        <begin position="543"/>
        <end position="553"/>
    </location>
</feature>
<evidence type="ECO:0000313" key="3">
    <source>
        <dbReference type="Proteomes" id="UP000823405"/>
    </source>
</evidence>
<reference evidence="2" key="1">
    <citation type="journal article" date="2020" name="Fungal Divers.">
        <title>Resolving the Mortierellaceae phylogeny through synthesis of multi-gene phylogenetics and phylogenomics.</title>
        <authorList>
            <person name="Vandepol N."/>
            <person name="Liber J."/>
            <person name="Desiro A."/>
            <person name="Na H."/>
            <person name="Kennedy M."/>
            <person name="Barry K."/>
            <person name="Grigoriev I.V."/>
            <person name="Miller A.N."/>
            <person name="O'Donnell K."/>
            <person name="Stajich J.E."/>
            <person name="Bonito G."/>
        </authorList>
    </citation>
    <scope>NUCLEOTIDE SEQUENCE</scope>
    <source>
        <strain evidence="2">NVP60</strain>
    </source>
</reference>
<feature type="compositionally biased region" description="Polar residues" evidence="1">
    <location>
        <begin position="829"/>
        <end position="838"/>
    </location>
</feature>
<feature type="compositionally biased region" description="Polar residues" evidence="1">
    <location>
        <begin position="491"/>
        <end position="515"/>
    </location>
</feature>
<feature type="compositionally biased region" description="Gly residues" evidence="1">
    <location>
        <begin position="326"/>
        <end position="339"/>
    </location>
</feature>
<feature type="region of interest" description="Disordered" evidence="1">
    <location>
        <begin position="763"/>
        <end position="788"/>
    </location>
</feature>
<dbReference type="Proteomes" id="UP000823405">
    <property type="component" value="Unassembled WGS sequence"/>
</dbReference>
<organism evidence="2 3">
    <name type="scientific">Linnemannia gamsii</name>
    <dbReference type="NCBI Taxonomy" id="64522"/>
    <lineage>
        <taxon>Eukaryota</taxon>
        <taxon>Fungi</taxon>
        <taxon>Fungi incertae sedis</taxon>
        <taxon>Mucoromycota</taxon>
        <taxon>Mortierellomycotina</taxon>
        <taxon>Mortierellomycetes</taxon>
        <taxon>Mortierellales</taxon>
        <taxon>Mortierellaceae</taxon>
        <taxon>Linnemannia</taxon>
    </lineage>
</organism>
<feature type="compositionally biased region" description="Low complexity" evidence="1">
    <location>
        <begin position="516"/>
        <end position="526"/>
    </location>
</feature>